<dbReference type="GO" id="GO:0005576">
    <property type="term" value="C:extracellular region"/>
    <property type="evidence" value="ECO:0007669"/>
    <property type="project" value="UniProtKB-SubCell"/>
</dbReference>
<feature type="compositionally biased region" description="Polar residues" evidence="5">
    <location>
        <begin position="250"/>
        <end position="262"/>
    </location>
</feature>
<keyword evidence="3" id="KW-0732">Signal</keyword>
<proteinExistence type="predicted"/>
<keyword evidence="2" id="KW-0964">Secreted</keyword>
<feature type="compositionally biased region" description="Low complexity" evidence="5">
    <location>
        <begin position="404"/>
        <end position="414"/>
    </location>
</feature>
<dbReference type="Pfam" id="PF05730">
    <property type="entry name" value="CFEM"/>
    <property type="match status" value="1"/>
</dbReference>
<feature type="region of interest" description="Disordered" evidence="5">
    <location>
        <begin position="448"/>
        <end position="475"/>
    </location>
</feature>
<evidence type="ECO:0000313" key="8">
    <source>
        <dbReference type="EMBL" id="KAJ8469169.1"/>
    </source>
</evidence>
<comment type="subcellular location">
    <subcellularLocation>
        <location evidence="1">Secreted</location>
    </subcellularLocation>
</comment>
<accession>A0AAD7TMA3</accession>
<feature type="compositionally biased region" description="Polar residues" evidence="5">
    <location>
        <begin position="143"/>
        <end position="167"/>
    </location>
</feature>
<dbReference type="InterPro" id="IPR008427">
    <property type="entry name" value="Extracellular_membr_CFEM_dom"/>
</dbReference>
<feature type="region of interest" description="Disordered" evidence="5">
    <location>
        <begin position="303"/>
        <end position="334"/>
    </location>
</feature>
<feature type="compositionally biased region" description="Low complexity" evidence="5">
    <location>
        <begin position="307"/>
        <end position="320"/>
    </location>
</feature>
<evidence type="ECO:0000259" key="7">
    <source>
        <dbReference type="Pfam" id="PF05730"/>
    </source>
</evidence>
<keyword evidence="6" id="KW-0472">Membrane</keyword>
<evidence type="ECO:0000256" key="6">
    <source>
        <dbReference type="SAM" id="Phobius"/>
    </source>
</evidence>
<feature type="domain" description="CFEM" evidence="7">
    <location>
        <begin position="49"/>
        <end position="107"/>
    </location>
</feature>
<keyword evidence="9" id="KW-1185">Reference proteome</keyword>
<dbReference type="EMBL" id="JAPEVG010000302">
    <property type="protein sequence ID" value="KAJ8469169.1"/>
    <property type="molecule type" value="Genomic_DNA"/>
</dbReference>
<feature type="compositionally biased region" description="Polar residues" evidence="5">
    <location>
        <begin position="363"/>
        <end position="376"/>
    </location>
</feature>
<feature type="compositionally biased region" description="Polar residues" evidence="5">
    <location>
        <begin position="1"/>
        <end position="13"/>
    </location>
</feature>
<keyword evidence="6" id="KW-1133">Transmembrane helix</keyword>
<evidence type="ECO:0000313" key="9">
    <source>
        <dbReference type="Proteomes" id="UP001215151"/>
    </source>
</evidence>
<dbReference type="Proteomes" id="UP001215151">
    <property type="component" value="Unassembled WGS sequence"/>
</dbReference>
<reference evidence="8" key="1">
    <citation type="submission" date="2022-11" db="EMBL/GenBank/DDBJ databases">
        <title>Genome Sequence of Cubamyces cubensis.</title>
        <authorList>
            <person name="Buettner E."/>
        </authorList>
    </citation>
    <scope>NUCLEOTIDE SEQUENCE</scope>
    <source>
        <strain evidence="8">MPL-01</strain>
    </source>
</reference>
<keyword evidence="4" id="KW-1015">Disulfide bond</keyword>
<protein>
    <recommendedName>
        <fullName evidence="7">CFEM domain-containing protein</fullName>
    </recommendedName>
</protein>
<evidence type="ECO:0000256" key="4">
    <source>
        <dbReference type="ARBA" id="ARBA00023157"/>
    </source>
</evidence>
<evidence type="ECO:0000256" key="3">
    <source>
        <dbReference type="ARBA" id="ARBA00022729"/>
    </source>
</evidence>
<dbReference type="AlphaFoldDB" id="A0AAD7TMA3"/>
<feature type="region of interest" description="Disordered" evidence="5">
    <location>
        <begin position="143"/>
        <end position="172"/>
    </location>
</feature>
<evidence type="ECO:0000256" key="1">
    <source>
        <dbReference type="ARBA" id="ARBA00004613"/>
    </source>
</evidence>
<evidence type="ECO:0000256" key="2">
    <source>
        <dbReference type="ARBA" id="ARBA00022525"/>
    </source>
</evidence>
<evidence type="ECO:0000256" key="5">
    <source>
        <dbReference type="SAM" id="MobiDB-lite"/>
    </source>
</evidence>
<feature type="transmembrane region" description="Helical" evidence="6">
    <location>
        <begin position="181"/>
        <end position="203"/>
    </location>
</feature>
<feature type="region of interest" description="Disordered" evidence="5">
    <location>
        <begin position="1"/>
        <end position="36"/>
    </location>
</feature>
<keyword evidence="6" id="KW-0812">Transmembrane</keyword>
<feature type="region of interest" description="Disordered" evidence="5">
    <location>
        <begin position="243"/>
        <end position="262"/>
    </location>
</feature>
<sequence length="475" mass="50358">MTTARFQLTTHAHTPSKHTTEGGQATPTILLPRSIPRRPTPASSVALEDACVSQCVNDIVQEVNCGNLSNVSCVCNSQAFLSKAAACFVVQCPESPFYLADYYNQLCHIDLLASATGTGAATQIVLSTRVMFTSTSTSAHPAIDSTDSLLTPNDASHTGTGPTSSITLAAPPTPNARTRPIALAISLPAVLLAILAATTILLCKRFRGRTSVSRPINCAQSCNPALPPQTPWVQFGDCDLGSPEHRGELQSGSAGSVSLTDHASGSLQNPFDDCNIAGPGADLNNGHRDGAMSNSPFANCALHRALPSSGSDSRDSPTSSMRVNDESSIRSSCSMALQHHSQNMDFGRGIEDQLTKARLQVARGTSSNPRSLQAMQPETPPRYTGPAETSGRRLSSRNVRRDTSGTSTDSQGSRRGSEPRLLRLVLPWAFGQRLLAIAASLTPSSQDAALYVEDGDQEMEPPPPYDHLSRRGTPE</sequence>
<feature type="region of interest" description="Disordered" evidence="5">
    <location>
        <begin position="360"/>
        <end position="418"/>
    </location>
</feature>
<organism evidence="8 9">
    <name type="scientific">Trametes cubensis</name>
    <dbReference type="NCBI Taxonomy" id="1111947"/>
    <lineage>
        <taxon>Eukaryota</taxon>
        <taxon>Fungi</taxon>
        <taxon>Dikarya</taxon>
        <taxon>Basidiomycota</taxon>
        <taxon>Agaricomycotina</taxon>
        <taxon>Agaricomycetes</taxon>
        <taxon>Polyporales</taxon>
        <taxon>Polyporaceae</taxon>
        <taxon>Trametes</taxon>
    </lineage>
</organism>
<comment type="caution">
    <text evidence="8">The sequence shown here is derived from an EMBL/GenBank/DDBJ whole genome shotgun (WGS) entry which is preliminary data.</text>
</comment>
<name>A0AAD7TMA3_9APHY</name>
<gene>
    <name evidence="8" type="ORF">ONZ51_g9167</name>
</gene>